<evidence type="ECO:0000256" key="14">
    <source>
        <dbReference type="ARBA" id="ARBA00022989"/>
    </source>
</evidence>
<keyword evidence="22" id="KW-1185">Reference proteome</keyword>
<comment type="subcellular location">
    <subcellularLocation>
        <location evidence="1">Cell inner membrane</location>
        <topology evidence="1">Multi-pass membrane protein</topology>
    </subcellularLocation>
</comment>
<comment type="pathway">
    <text evidence="2">Purine metabolism; 3',5'-cyclic di-GMP biosynthesis.</text>
</comment>
<evidence type="ECO:0000256" key="12">
    <source>
        <dbReference type="ARBA" id="ARBA00022842"/>
    </source>
</evidence>
<organism evidence="21 22">
    <name type="scientific">Erwinia plantamica</name>
    <dbReference type="NCBI Taxonomy" id="3237104"/>
    <lineage>
        <taxon>Bacteria</taxon>
        <taxon>Pseudomonadati</taxon>
        <taxon>Pseudomonadota</taxon>
        <taxon>Gammaproteobacteria</taxon>
        <taxon>Enterobacterales</taxon>
        <taxon>Erwiniaceae</taxon>
        <taxon>Erwinia</taxon>
    </lineage>
</organism>
<evidence type="ECO:0000256" key="16">
    <source>
        <dbReference type="ARBA" id="ARBA00031311"/>
    </source>
</evidence>
<evidence type="ECO:0000256" key="18">
    <source>
        <dbReference type="ARBA" id="ARBA00045634"/>
    </source>
</evidence>
<dbReference type="Pfam" id="PF17151">
    <property type="entry name" value="CHASE7"/>
    <property type="match status" value="1"/>
</dbReference>
<reference evidence="21 22" key="1">
    <citation type="submission" date="2024-07" db="EMBL/GenBank/DDBJ databases">
        <title>Novel bacterial strain Erwinia sp. OPT-41 promoting growth of various crops.</title>
        <authorList>
            <person name="Egorshina A."/>
            <person name="Lukyantsev M.A."/>
            <person name="Golubev S.N."/>
            <person name="Muratova A.Y."/>
            <person name="Bulygina E.A."/>
        </authorList>
    </citation>
    <scope>NUCLEOTIDE SEQUENCE [LARGE SCALE GENOMIC DNA]</scope>
    <source>
        <strain evidence="21 22">OPT-41</strain>
    </source>
</reference>
<evidence type="ECO:0000256" key="9">
    <source>
        <dbReference type="ARBA" id="ARBA00022692"/>
    </source>
</evidence>
<dbReference type="PANTHER" id="PTHR45138:SF16">
    <property type="entry name" value="DIGUANYLATE CYCLASE DGCQ-RELATED"/>
    <property type="match status" value="1"/>
</dbReference>
<comment type="function">
    <text evidence="18">Catalyzes the synthesis of cyclic-di-GMP (c-di-GMP) via the condensation of 2 GTP molecules. Cyclic-di-GMP is a second messenger which controls cell surface-associated traits in bacteria. Involved in the regulation of cellulose production.</text>
</comment>
<evidence type="ECO:0000256" key="6">
    <source>
        <dbReference type="ARBA" id="ARBA00022475"/>
    </source>
</evidence>
<evidence type="ECO:0000256" key="8">
    <source>
        <dbReference type="ARBA" id="ARBA00022679"/>
    </source>
</evidence>
<keyword evidence="21" id="KW-0548">Nucleotidyltransferase</keyword>
<evidence type="ECO:0000256" key="4">
    <source>
        <dbReference type="ARBA" id="ARBA00011738"/>
    </source>
</evidence>
<feature type="domain" description="GGDEF" evidence="20">
    <location>
        <begin position="411"/>
        <end position="544"/>
    </location>
</feature>
<dbReference type="PROSITE" id="PS50887">
    <property type="entry name" value="GGDEF"/>
    <property type="match status" value="1"/>
</dbReference>
<dbReference type="InterPro" id="IPR033416">
    <property type="entry name" value="CHASE7"/>
</dbReference>
<evidence type="ECO:0000313" key="21">
    <source>
        <dbReference type="EMBL" id="MFG6075443.1"/>
    </source>
</evidence>
<evidence type="ECO:0000256" key="5">
    <source>
        <dbReference type="ARBA" id="ARBA00012528"/>
    </source>
</evidence>
<evidence type="ECO:0000256" key="3">
    <source>
        <dbReference type="ARBA" id="ARBA00005186"/>
    </source>
</evidence>
<dbReference type="NCBIfam" id="TIGR00254">
    <property type="entry name" value="GGDEF"/>
    <property type="match status" value="1"/>
</dbReference>
<dbReference type="EMBL" id="JBGCUC010000003">
    <property type="protein sequence ID" value="MFG6075443.1"/>
    <property type="molecule type" value="Genomic_DNA"/>
</dbReference>
<dbReference type="InterPro" id="IPR050469">
    <property type="entry name" value="Diguanylate_Cyclase"/>
</dbReference>
<accession>A0ABW7CKR0</accession>
<evidence type="ECO:0000313" key="22">
    <source>
        <dbReference type="Proteomes" id="UP001605250"/>
    </source>
</evidence>
<evidence type="ECO:0000256" key="17">
    <source>
        <dbReference type="ARBA" id="ARBA00034247"/>
    </source>
</evidence>
<name>A0ABW7CKR0_9GAMM</name>
<keyword evidence="12" id="KW-0460">Magnesium</keyword>
<keyword evidence="8 21" id="KW-0808">Transferase</keyword>
<dbReference type="GO" id="GO:0052621">
    <property type="term" value="F:diguanylate cyclase activity"/>
    <property type="evidence" value="ECO:0007669"/>
    <property type="project" value="UniProtKB-EC"/>
</dbReference>
<gene>
    <name evidence="21" type="primary">dgcQ</name>
    <name evidence="21" type="ORF">AB3U87_03570</name>
</gene>
<dbReference type="SMART" id="SM00267">
    <property type="entry name" value="GGDEF"/>
    <property type="match status" value="1"/>
</dbReference>
<evidence type="ECO:0000256" key="13">
    <source>
        <dbReference type="ARBA" id="ARBA00022916"/>
    </source>
</evidence>
<dbReference type="CDD" id="cd01949">
    <property type="entry name" value="GGDEF"/>
    <property type="match status" value="1"/>
</dbReference>
<keyword evidence="14 19" id="KW-1133">Transmembrane helix</keyword>
<evidence type="ECO:0000256" key="19">
    <source>
        <dbReference type="SAM" id="Phobius"/>
    </source>
</evidence>
<comment type="pathway">
    <text evidence="3">Glycan metabolism; bacterial cellulose biosynthesis.</text>
</comment>
<evidence type="ECO:0000256" key="2">
    <source>
        <dbReference type="ARBA" id="ARBA00004665"/>
    </source>
</evidence>
<dbReference type="Gene3D" id="3.30.70.270">
    <property type="match status" value="1"/>
</dbReference>
<dbReference type="EC" id="2.7.7.65" evidence="5"/>
<dbReference type="InterPro" id="IPR043128">
    <property type="entry name" value="Rev_trsase/Diguanyl_cyclase"/>
</dbReference>
<dbReference type="NCBIfam" id="NF011955">
    <property type="entry name" value="PRK15426.1"/>
    <property type="match status" value="1"/>
</dbReference>
<keyword evidence="9 19" id="KW-0812">Transmembrane</keyword>
<dbReference type="SUPFAM" id="SSF55073">
    <property type="entry name" value="Nucleotide cyclase"/>
    <property type="match status" value="1"/>
</dbReference>
<keyword evidence="11" id="KW-0547">Nucleotide-binding</keyword>
<proteinExistence type="predicted"/>
<sequence>MKLAHSHPEAVIHVCFLLVFLFSSVLTWREGSVLKATYELSQRASLKDIADDLDRQFQFSLDQLLFCRNMLQQVMRAPAENSQMRRQLDYFSLLRSQPVWHLYASMTHSLPLSGIADDAVAAYPLLRRDDARLKPELAATLMMSLILQLNDANRDFHSRLWYLSRAGFWLSSTPLPQGEDTLRYLTRVVNAPWFTAMRPESNLSRQPRWSGPDATAAGRSALTLSLPVDLDGYWYGVLAMDFSAANIRQQLLLSLPERPMGSILFYDINLRPLASAVDGPATAHFTAEQIARLQRAIAHSDRGALRLDTRYISWVKTRYARGVLINVDTLRQSLTGSTGQVALALLGMWLLFTLALLLSHQLIIRLVRRLLAMQEKLRWRASHDGLTKMLNRSAFFERANALAYESQLRQRPFSVIQLDLDRFKQVNDSYGHEAGDRVLAYAAAVIDDTIDPSAIAGRVGGEEFCIALAVTADEAVAIAEKVRVALAQKQVFAGNSAWLRVTASLGVASSEASGDYHFKSLRSIADRRLYIAKTSGRNRVCDRD</sequence>
<comment type="catalytic activity">
    <reaction evidence="17">
        <text>2 GTP = 3',3'-c-di-GMP + 2 diphosphate</text>
        <dbReference type="Rhea" id="RHEA:24898"/>
        <dbReference type="ChEBI" id="CHEBI:33019"/>
        <dbReference type="ChEBI" id="CHEBI:37565"/>
        <dbReference type="ChEBI" id="CHEBI:58805"/>
        <dbReference type="EC" id="2.7.7.65"/>
    </reaction>
</comment>
<keyword evidence="7" id="KW-0997">Cell inner membrane</keyword>
<protein>
    <recommendedName>
        <fullName evidence="5">diguanylate cyclase</fullName>
        <ecNumber evidence="5">2.7.7.65</ecNumber>
    </recommendedName>
    <alternativeName>
        <fullName evidence="16">Cellulose synthesis regulatory protein</fullName>
    </alternativeName>
</protein>
<keyword evidence="15 19" id="KW-0472">Membrane</keyword>
<dbReference type="PANTHER" id="PTHR45138">
    <property type="entry name" value="REGULATORY COMPONENTS OF SENSORY TRANSDUCTION SYSTEM"/>
    <property type="match status" value="1"/>
</dbReference>
<dbReference type="RefSeq" id="WP_394148429.1">
    <property type="nucleotide sequence ID" value="NZ_JBGCUC010000003.1"/>
</dbReference>
<keyword evidence="10" id="KW-0479">Metal-binding</keyword>
<dbReference type="InterPro" id="IPR000160">
    <property type="entry name" value="GGDEF_dom"/>
</dbReference>
<comment type="caution">
    <text evidence="21">The sequence shown here is derived from an EMBL/GenBank/DDBJ whole genome shotgun (WGS) entry which is preliminary data.</text>
</comment>
<evidence type="ECO:0000259" key="20">
    <source>
        <dbReference type="PROSITE" id="PS50887"/>
    </source>
</evidence>
<evidence type="ECO:0000256" key="1">
    <source>
        <dbReference type="ARBA" id="ARBA00004429"/>
    </source>
</evidence>
<evidence type="ECO:0000256" key="11">
    <source>
        <dbReference type="ARBA" id="ARBA00022741"/>
    </source>
</evidence>
<feature type="transmembrane region" description="Helical" evidence="19">
    <location>
        <begin position="341"/>
        <end position="364"/>
    </location>
</feature>
<dbReference type="InterPro" id="IPR029787">
    <property type="entry name" value="Nucleotide_cyclase"/>
</dbReference>
<evidence type="ECO:0000256" key="7">
    <source>
        <dbReference type="ARBA" id="ARBA00022519"/>
    </source>
</evidence>
<keyword evidence="6" id="KW-1003">Cell membrane</keyword>
<dbReference type="Pfam" id="PF00990">
    <property type="entry name" value="GGDEF"/>
    <property type="match status" value="1"/>
</dbReference>
<comment type="subunit">
    <text evidence="4">Homodimer.</text>
</comment>
<evidence type="ECO:0000256" key="15">
    <source>
        <dbReference type="ARBA" id="ARBA00023136"/>
    </source>
</evidence>
<evidence type="ECO:0000256" key="10">
    <source>
        <dbReference type="ARBA" id="ARBA00022723"/>
    </source>
</evidence>
<dbReference type="Proteomes" id="UP001605250">
    <property type="component" value="Unassembled WGS sequence"/>
</dbReference>
<keyword evidence="13" id="KW-0135">Cellulose biosynthesis</keyword>